<protein>
    <submittedName>
        <fullName evidence="1">DUF2252 domain-containing protein</fullName>
    </submittedName>
</protein>
<name>A0A6P1DIK2_9NOCA</name>
<accession>A0A6P1DIK2</accession>
<dbReference type="AlphaFoldDB" id="A0A6P1DIK2"/>
<dbReference type="InterPro" id="IPR018721">
    <property type="entry name" value="DUF2252"/>
</dbReference>
<feature type="non-terminal residue" evidence="1">
    <location>
        <position position="77"/>
    </location>
</feature>
<dbReference type="EMBL" id="JAAGUZ010000295">
    <property type="protein sequence ID" value="NEW48410.1"/>
    <property type="molecule type" value="Genomic_DNA"/>
</dbReference>
<dbReference type="Pfam" id="PF10009">
    <property type="entry name" value="DUF2252"/>
    <property type="match status" value="1"/>
</dbReference>
<proteinExistence type="predicted"/>
<sequence>ELAHHERQLLRGLGVRGGHAHARPAEQDICFGLNQPGALLYGNDGEVLVLQLKQARPSALTPFVSHTPPRHEGERIV</sequence>
<gene>
    <name evidence="1" type="ORF">GV789_29100</name>
</gene>
<organism evidence="1 2">
    <name type="scientific">Nocardia cyriacigeorgica</name>
    <dbReference type="NCBI Taxonomy" id="135487"/>
    <lineage>
        <taxon>Bacteria</taxon>
        <taxon>Bacillati</taxon>
        <taxon>Actinomycetota</taxon>
        <taxon>Actinomycetes</taxon>
        <taxon>Mycobacteriales</taxon>
        <taxon>Nocardiaceae</taxon>
        <taxon>Nocardia</taxon>
    </lineage>
</organism>
<feature type="non-terminal residue" evidence="1">
    <location>
        <position position="1"/>
    </location>
</feature>
<comment type="caution">
    <text evidence="1">The sequence shown here is derived from an EMBL/GenBank/DDBJ whole genome shotgun (WGS) entry which is preliminary data.</text>
</comment>
<dbReference type="Proteomes" id="UP000468928">
    <property type="component" value="Unassembled WGS sequence"/>
</dbReference>
<reference evidence="1 2" key="1">
    <citation type="submission" date="2020-01" db="EMBL/GenBank/DDBJ databases">
        <title>Genetics and antimicrobial susceptibilities of Nocardia species isolated from the soil; a comparison with species isolated from humans.</title>
        <authorList>
            <person name="Carrasco G."/>
            <person name="Monzon S."/>
            <person name="Sansegundo M."/>
            <person name="Garcia E."/>
            <person name="Garrido N."/>
            <person name="Medina M.J."/>
            <person name="Villalon P."/>
            <person name="Ramirez-Arocha A.C."/>
            <person name="Jimenez P."/>
            <person name="Cuesta I."/>
            <person name="Valdezate S."/>
        </authorList>
    </citation>
    <scope>NUCLEOTIDE SEQUENCE [LARGE SCALE GENOMIC DNA]</scope>
    <source>
        <strain evidence="1 2">CNM20110639</strain>
    </source>
</reference>
<dbReference type="RefSeq" id="WP_163830477.1">
    <property type="nucleotide sequence ID" value="NZ_JAAGUZ010000295.1"/>
</dbReference>
<evidence type="ECO:0000313" key="2">
    <source>
        <dbReference type="Proteomes" id="UP000468928"/>
    </source>
</evidence>
<evidence type="ECO:0000313" key="1">
    <source>
        <dbReference type="EMBL" id="NEW48410.1"/>
    </source>
</evidence>